<dbReference type="RefSeq" id="WP_313979581.1">
    <property type="nucleotide sequence ID" value="NZ_JASJOS010000005.1"/>
</dbReference>
<evidence type="ECO:0000313" key="2">
    <source>
        <dbReference type="Proteomes" id="UP001241110"/>
    </source>
</evidence>
<sequence>MKTFVFLLYLVKITVQEIVSNLPDSKSAYIELHYFPCLAYFACISSYESILLESAENYTKQSYRNRCNIRTANKVANLSVPVVKGNTKQRIKDIHIDYSENWIKDHWRTIASGYGKAPFFSELAPVFERILHKKHTFLFDLNLEILTNCLRILRWKKEIRLSNEYFKGSEIPNDFRDRIHPKKTELLTDLYKVVPYTQNFGSDFVPNLSILDILFCEGIYASDLICQSSVNPQGHNF</sequence>
<name>A0AAE3QLM8_9BACT</name>
<proteinExistence type="predicted"/>
<dbReference type="AlphaFoldDB" id="A0AAE3QLM8"/>
<comment type="caution">
    <text evidence="1">The sequence shown here is derived from an EMBL/GenBank/DDBJ whole genome shotgun (WGS) entry which is preliminary data.</text>
</comment>
<reference evidence="1" key="1">
    <citation type="submission" date="2023-05" db="EMBL/GenBank/DDBJ databases">
        <authorList>
            <person name="Zhang X."/>
        </authorList>
    </citation>
    <scope>NUCLEOTIDE SEQUENCE</scope>
    <source>
        <strain evidence="1">YF14B1</strain>
    </source>
</reference>
<protein>
    <submittedName>
        <fullName evidence="1">WbqC family protein</fullName>
    </submittedName>
</protein>
<accession>A0AAE3QLM8</accession>
<dbReference type="Proteomes" id="UP001241110">
    <property type="component" value="Unassembled WGS sequence"/>
</dbReference>
<gene>
    <name evidence="1" type="ORF">QNI16_13945</name>
</gene>
<dbReference type="Pfam" id="PF08889">
    <property type="entry name" value="WbqC"/>
    <property type="match status" value="1"/>
</dbReference>
<dbReference type="InterPro" id="IPR014985">
    <property type="entry name" value="WbqC"/>
</dbReference>
<evidence type="ECO:0000313" key="1">
    <source>
        <dbReference type="EMBL" id="MDJ1481597.1"/>
    </source>
</evidence>
<organism evidence="1 2">
    <name type="scientific">Xanthocytophaga flava</name>
    <dbReference type="NCBI Taxonomy" id="3048013"/>
    <lineage>
        <taxon>Bacteria</taxon>
        <taxon>Pseudomonadati</taxon>
        <taxon>Bacteroidota</taxon>
        <taxon>Cytophagia</taxon>
        <taxon>Cytophagales</taxon>
        <taxon>Rhodocytophagaceae</taxon>
        <taxon>Xanthocytophaga</taxon>
    </lineage>
</organism>
<dbReference type="EMBL" id="JASJOS010000005">
    <property type="protein sequence ID" value="MDJ1481597.1"/>
    <property type="molecule type" value="Genomic_DNA"/>
</dbReference>